<dbReference type="Proteomes" id="UP000001062">
    <property type="component" value="Chromosome"/>
</dbReference>
<organism evidence="1 2">
    <name type="scientific">Marinomonas mediterranea (strain ATCC 700492 / JCM 21426 / NBRC 103028 / MMB-1)</name>
    <dbReference type="NCBI Taxonomy" id="717774"/>
    <lineage>
        <taxon>Bacteria</taxon>
        <taxon>Pseudomonadati</taxon>
        <taxon>Pseudomonadota</taxon>
        <taxon>Gammaproteobacteria</taxon>
        <taxon>Oceanospirillales</taxon>
        <taxon>Oceanospirillaceae</taxon>
        <taxon>Marinomonas</taxon>
    </lineage>
</organism>
<dbReference type="AlphaFoldDB" id="F2JX77"/>
<reference evidence="1 2" key="1">
    <citation type="journal article" date="2012" name="Stand. Genomic Sci.">
        <title>Complete genome sequence of the melanogenic marine bacterium Marinomonas mediterranea type strain (MMB-1(T)).</title>
        <authorList>
            <person name="Lucas-Elio P."/>
            <person name="Goodwin L."/>
            <person name="Woyke T."/>
            <person name="Pitluck S."/>
            <person name="Nolan M."/>
            <person name="Kyrpides N.C."/>
            <person name="Detter J.C."/>
            <person name="Copeland A."/>
            <person name="Teshima H."/>
            <person name="Bruce D."/>
            <person name="Detter C."/>
            <person name="Tapia R."/>
            <person name="Han S."/>
            <person name="Land M.L."/>
            <person name="Ivanova N."/>
            <person name="Mikhailova N."/>
            <person name="Johnston A.W."/>
            <person name="Sanchez-Amat A."/>
        </authorList>
    </citation>
    <scope>NUCLEOTIDE SEQUENCE [LARGE SCALE GENOMIC DNA]</scope>
    <source>
        <strain evidence="2">ATCC 700492 / JCM 21426 / NBRC 103028 / MMB-1</strain>
    </source>
</reference>
<evidence type="ECO:0000313" key="1">
    <source>
        <dbReference type="EMBL" id="ADZ90683.1"/>
    </source>
</evidence>
<sequence>MTFENIVELVEEEGERYDQFVSGLKSVGIVRRLSTGNQFYQSNTPFNRKTAYINGDVLVGEFIGVHFSGTTDTNAAFGLFLGFEKRGCKLRSVSYDRPT</sequence>
<name>F2JX77_MARM1</name>
<gene>
    <name evidence="1" type="ordered locus">Marme_1414</name>
</gene>
<dbReference type="HOGENOM" id="CLU_2316980_0_0_6"/>
<dbReference type="STRING" id="717774.Marme_1414"/>
<dbReference type="RefSeq" id="WP_013660588.1">
    <property type="nucleotide sequence ID" value="NC_015276.1"/>
</dbReference>
<keyword evidence="2" id="KW-1185">Reference proteome</keyword>
<dbReference type="EMBL" id="CP002583">
    <property type="protein sequence ID" value="ADZ90683.1"/>
    <property type="molecule type" value="Genomic_DNA"/>
</dbReference>
<accession>F2JX77</accession>
<proteinExistence type="predicted"/>
<protein>
    <submittedName>
        <fullName evidence="1">Uncharacterized protein</fullName>
    </submittedName>
</protein>
<dbReference type="PATRIC" id="fig|717774.3.peg.1464"/>
<dbReference type="KEGG" id="mme:Marme_1414"/>
<evidence type="ECO:0000313" key="2">
    <source>
        <dbReference type="Proteomes" id="UP000001062"/>
    </source>
</evidence>